<dbReference type="AlphaFoldDB" id="K2GIR4"/>
<evidence type="ECO:0000256" key="1">
    <source>
        <dbReference type="SAM" id="Coils"/>
    </source>
</evidence>
<dbReference type="Gene3D" id="1.20.120.20">
    <property type="entry name" value="Apolipoprotein"/>
    <property type="match status" value="1"/>
</dbReference>
<dbReference type="EMBL" id="AMFJ01000001">
    <property type="protein sequence ID" value="EKE30359.1"/>
    <property type="molecule type" value="Genomic_DNA"/>
</dbReference>
<sequence length="177" mass="21454">MVESYYLTLGTMRKKNLILLALGYLWGIAVAMKFSQKNAAETKKSLEKNPQFFDVFLENVINMHKDIYKYFEGRALSDENLKTLEEYKARARKEVENFKKDAEKKVEELKEKWIKKKEDIEKELRIIYDKRQEYFDEAKDSAEDYMEEGIEMAKEYLQDWRKRLDKAFEDMKKKIWK</sequence>
<reference evidence="2" key="1">
    <citation type="journal article" date="2012" name="Science">
        <title>Fermentation, hydrogen, and sulfur metabolism in multiple uncultivated bacterial phyla.</title>
        <authorList>
            <person name="Wrighton K.C."/>
            <person name="Thomas B.C."/>
            <person name="Sharon I."/>
            <person name="Miller C.S."/>
            <person name="Castelle C.J."/>
            <person name="VerBerkmoes N.C."/>
            <person name="Wilkins M.J."/>
            <person name="Hettich R.L."/>
            <person name="Lipton M.S."/>
            <person name="Williams K.H."/>
            <person name="Long P.E."/>
            <person name="Banfield J.F."/>
        </authorList>
    </citation>
    <scope>NUCLEOTIDE SEQUENCE [LARGE SCALE GENOMIC DNA]</scope>
</reference>
<comment type="caution">
    <text evidence="2">The sequence shown here is derived from an EMBL/GenBank/DDBJ whole genome shotgun (WGS) entry which is preliminary data.</text>
</comment>
<dbReference type="SUPFAM" id="SSF58113">
    <property type="entry name" value="Apolipoprotein A-I"/>
    <property type="match status" value="1"/>
</dbReference>
<protein>
    <submittedName>
        <fullName evidence="2">Uncharacterized protein</fullName>
    </submittedName>
</protein>
<gene>
    <name evidence="2" type="ORF">ACD_2C00001G0009</name>
</gene>
<feature type="coiled-coil region" evidence="1">
    <location>
        <begin position="81"/>
        <end position="123"/>
    </location>
</feature>
<accession>K2GIR4</accession>
<proteinExistence type="predicted"/>
<evidence type="ECO:0000313" key="2">
    <source>
        <dbReference type="EMBL" id="EKE30359.1"/>
    </source>
</evidence>
<organism evidence="2">
    <name type="scientific">uncultured bacterium</name>
    <name type="common">gcode 4</name>
    <dbReference type="NCBI Taxonomy" id="1234023"/>
    <lineage>
        <taxon>Bacteria</taxon>
        <taxon>environmental samples</taxon>
    </lineage>
</organism>
<keyword evidence="1" id="KW-0175">Coiled coil</keyword>
<name>K2GIR4_9BACT</name>